<dbReference type="EMBL" id="CAJVQB010100824">
    <property type="protein sequence ID" value="CAG8850387.1"/>
    <property type="molecule type" value="Genomic_DNA"/>
</dbReference>
<evidence type="ECO:0000313" key="1">
    <source>
        <dbReference type="EMBL" id="CAG8850387.1"/>
    </source>
</evidence>
<feature type="non-terminal residue" evidence="1">
    <location>
        <position position="1"/>
    </location>
</feature>
<dbReference type="Proteomes" id="UP000789901">
    <property type="component" value="Unassembled WGS sequence"/>
</dbReference>
<feature type="non-terminal residue" evidence="1">
    <location>
        <position position="75"/>
    </location>
</feature>
<keyword evidence="2" id="KW-1185">Reference proteome</keyword>
<proteinExistence type="predicted"/>
<comment type="caution">
    <text evidence="1">The sequence shown here is derived from an EMBL/GenBank/DDBJ whole genome shotgun (WGS) entry which is preliminary data.</text>
</comment>
<gene>
    <name evidence="1" type="ORF">GMARGA_LOCUS40186</name>
</gene>
<sequence length="75" mass="8657">KDFDNNKELVKIELLSIKNMKLIVNMERNLSNSGINLRASVKDGMSFNVEKQLHVKMLIKLTQGNKILFFDTSNF</sequence>
<organism evidence="1 2">
    <name type="scientific">Gigaspora margarita</name>
    <dbReference type="NCBI Taxonomy" id="4874"/>
    <lineage>
        <taxon>Eukaryota</taxon>
        <taxon>Fungi</taxon>
        <taxon>Fungi incertae sedis</taxon>
        <taxon>Mucoromycota</taxon>
        <taxon>Glomeromycotina</taxon>
        <taxon>Glomeromycetes</taxon>
        <taxon>Diversisporales</taxon>
        <taxon>Gigasporaceae</taxon>
        <taxon>Gigaspora</taxon>
    </lineage>
</organism>
<reference evidence="1 2" key="1">
    <citation type="submission" date="2021-06" db="EMBL/GenBank/DDBJ databases">
        <authorList>
            <person name="Kallberg Y."/>
            <person name="Tangrot J."/>
            <person name="Rosling A."/>
        </authorList>
    </citation>
    <scope>NUCLEOTIDE SEQUENCE [LARGE SCALE GENOMIC DNA]</scope>
    <source>
        <strain evidence="1 2">120-4 pot B 10/14</strain>
    </source>
</reference>
<name>A0ABN7X998_GIGMA</name>
<accession>A0ABN7X998</accession>
<protein>
    <submittedName>
        <fullName evidence="1">16545_t:CDS:1</fullName>
    </submittedName>
</protein>
<evidence type="ECO:0000313" key="2">
    <source>
        <dbReference type="Proteomes" id="UP000789901"/>
    </source>
</evidence>